<evidence type="ECO:0000313" key="2">
    <source>
        <dbReference type="Proteomes" id="UP000314983"/>
    </source>
</evidence>
<evidence type="ECO:0000313" key="1">
    <source>
        <dbReference type="Ensembl" id="ENSEEEP00000036286.2"/>
    </source>
</evidence>
<reference evidence="1" key="4">
    <citation type="submission" date="2025-08" db="UniProtKB">
        <authorList>
            <consortium name="Ensembl"/>
        </authorList>
    </citation>
    <scope>IDENTIFICATION</scope>
</reference>
<sequence length="104" mass="12038">DAPCTFLLWTPQTSQMYGFSPVCVRICDDITLREVNAFSHVSHLWDLDGTVSSVRVKVAPHSSQVYGVLPVCNSRCRSRWYFWMKPLPHWSHMCIFLPVNSRTH</sequence>
<reference evidence="1" key="3">
    <citation type="submission" date="2020-05" db="EMBL/GenBank/DDBJ databases">
        <title>Electrophorus electricus (electric eel) genome, fEleEle1, primary haplotype.</title>
        <authorList>
            <person name="Myers G."/>
            <person name="Meyer A."/>
            <person name="Fedrigo O."/>
            <person name="Formenti G."/>
            <person name="Rhie A."/>
            <person name="Tracey A."/>
            <person name="Sims Y."/>
            <person name="Jarvis E.D."/>
        </authorList>
    </citation>
    <scope>NUCLEOTIDE SEQUENCE [LARGE SCALE GENOMIC DNA]</scope>
</reference>
<reference evidence="2" key="1">
    <citation type="journal article" date="2014" name="Science">
        <title>Nonhuman genetics. Genomic basis for the convergent evolution of electric organs.</title>
        <authorList>
            <person name="Gallant J.R."/>
            <person name="Traeger L.L."/>
            <person name="Volkening J.D."/>
            <person name="Moffett H."/>
            <person name="Chen P.H."/>
            <person name="Novina C.D."/>
            <person name="Phillips G.N.Jr."/>
            <person name="Anand R."/>
            <person name="Wells G.B."/>
            <person name="Pinch M."/>
            <person name="Guth R."/>
            <person name="Unguez G.A."/>
            <person name="Albert J.S."/>
            <person name="Zakon H.H."/>
            <person name="Samanta M.P."/>
            <person name="Sussman M.R."/>
        </authorList>
    </citation>
    <scope>NUCLEOTIDE SEQUENCE [LARGE SCALE GENOMIC DNA]</scope>
</reference>
<accession>A0A4W4GJ26</accession>
<keyword evidence="2" id="KW-1185">Reference proteome</keyword>
<dbReference type="Ensembl" id="ENSEEET00000036711.2">
    <property type="protein sequence ID" value="ENSEEEP00000036286.2"/>
    <property type="gene ID" value="ENSEEEG00000017257.2"/>
</dbReference>
<name>A0A4W4GJ26_ELEEL</name>
<dbReference type="Proteomes" id="UP000314983">
    <property type="component" value="Chromosome 12"/>
</dbReference>
<organism evidence="1 2">
    <name type="scientific">Electrophorus electricus</name>
    <name type="common">Electric eel</name>
    <name type="synonym">Gymnotus electricus</name>
    <dbReference type="NCBI Taxonomy" id="8005"/>
    <lineage>
        <taxon>Eukaryota</taxon>
        <taxon>Metazoa</taxon>
        <taxon>Chordata</taxon>
        <taxon>Craniata</taxon>
        <taxon>Vertebrata</taxon>
        <taxon>Euteleostomi</taxon>
        <taxon>Actinopterygii</taxon>
        <taxon>Neopterygii</taxon>
        <taxon>Teleostei</taxon>
        <taxon>Ostariophysi</taxon>
        <taxon>Gymnotiformes</taxon>
        <taxon>Gymnotoidei</taxon>
        <taxon>Gymnotidae</taxon>
        <taxon>Electrophorus</taxon>
    </lineage>
</organism>
<proteinExistence type="predicted"/>
<dbReference type="AlphaFoldDB" id="A0A4W4GJ26"/>
<reference evidence="2" key="2">
    <citation type="journal article" date="2017" name="Sci. Adv.">
        <title>A tail of two voltages: Proteomic comparison of the three electric organs of the electric eel.</title>
        <authorList>
            <person name="Traeger L.L."/>
            <person name="Sabat G."/>
            <person name="Barrett-Wilt G.A."/>
            <person name="Wells G.B."/>
            <person name="Sussman M.R."/>
        </authorList>
    </citation>
    <scope>NUCLEOTIDE SEQUENCE [LARGE SCALE GENOMIC DNA]</scope>
</reference>
<reference evidence="1" key="5">
    <citation type="submission" date="2025-09" db="UniProtKB">
        <authorList>
            <consortium name="Ensembl"/>
        </authorList>
    </citation>
    <scope>IDENTIFICATION</scope>
</reference>
<protein>
    <submittedName>
        <fullName evidence="1">Uncharacterized protein</fullName>
    </submittedName>
</protein>